<name>A0AAD9N7J8_9ANNE</name>
<dbReference type="GO" id="GO:0005520">
    <property type="term" value="F:insulin-like growth factor binding"/>
    <property type="evidence" value="ECO:0007669"/>
    <property type="project" value="InterPro"/>
</dbReference>
<sequence>MSPKLRSFAMDLRMLGTTGYRVVAWAYCLIILDHIFVTSSSTSSVRVGVGAADVKPISQSLELQCPPCNKLHCSPRNVRRLRCKGGITRGVCNCCPVCAKLQGESCGGQWNFLGKCDRGLRCIPDESPRNDITEILTMADRKKTWIPQGKCRRAVVLNLSGYVPLTYQVTLSWRLILRIAFRSEFRQSAGREPAFGIRDPGAVNRCHVGGTGSKDIRLGGRSS</sequence>
<keyword evidence="4" id="KW-1015">Disulfide bond</keyword>
<dbReference type="InterPro" id="IPR009030">
    <property type="entry name" value="Growth_fac_rcpt_cys_sf"/>
</dbReference>
<evidence type="ECO:0000259" key="5">
    <source>
        <dbReference type="PROSITE" id="PS51323"/>
    </source>
</evidence>
<dbReference type="PROSITE" id="PS51323">
    <property type="entry name" value="IGFBP_N_2"/>
    <property type="match status" value="1"/>
</dbReference>
<dbReference type="Pfam" id="PF00219">
    <property type="entry name" value="IGFBP"/>
    <property type="match status" value="1"/>
</dbReference>
<dbReference type="GO" id="GO:0009966">
    <property type="term" value="P:regulation of signal transduction"/>
    <property type="evidence" value="ECO:0007669"/>
    <property type="project" value="TreeGrafter"/>
</dbReference>
<evidence type="ECO:0000256" key="4">
    <source>
        <dbReference type="ARBA" id="ARBA00023157"/>
    </source>
</evidence>
<evidence type="ECO:0000256" key="3">
    <source>
        <dbReference type="ARBA" id="ARBA00022729"/>
    </source>
</evidence>
<evidence type="ECO:0000256" key="2">
    <source>
        <dbReference type="ARBA" id="ARBA00022525"/>
    </source>
</evidence>
<comment type="subcellular location">
    <subcellularLocation>
        <location evidence="1">Secreted</location>
    </subcellularLocation>
</comment>
<dbReference type="GO" id="GO:0005576">
    <property type="term" value="C:extracellular region"/>
    <property type="evidence" value="ECO:0007669"/>
    <property type="project" value="UniProtKB-SubCell"/>
</dbReference>
<comment type="caution">
    <text evidence="6">The sequence shown here is derived from an EMBL/GenBank/DDBJ whole genome shotgun (WGS) entry which is preliminary data.</text>
</comment>
<proteinExistence type="predicted"/>
<evidence type="ECO:0000313" key="6">
    <source>
        <dbReference type="EMBL" id="KAK2159760.1"/>
    </source>
</evidence>
<evidence type="ECO:0000313" key="7">
    <source>
        <dbReference type="Proteomes" id="UP001208570"/>
    </source>
</evidence>
<dbReference type="PANTHER" id="PTHR14186">
    <property type="entry name" value="INSULIN-LIKE GROWTH FACTOR BINDING PROTEIN-RELATED"/>
    <property type="match status" value="1"/>
</dbReference>
<dbReference type="SUPFAM" id="SSF57184">
    <property type="entry name" value="Growth factor receptor domain"/>
    <property type="match status" value="1"/>
</dbReference>
<dbReference type="GO" id="GO:0001558">
    <property type="term" value="P:regulation of cell growth"/>
    <property type="evidence" value="ECO:0007669"/>
    <property type="project" value="InterPro"/>
</dbReference>
<reference evidence="6" key="1">
    <citation type="journal article" date="2023" name="Mol. Biol. Evol.">
        <title>Third-Generation Sequencing Reveals the Adaptive Role of the Epigenome in Three Deep-Sea Polychaetes.</title>
        <authorList>
            <person name="Perez M."/>
            <person name="Aroh O."/>
            <person name="Sun Y."/>
            <person name="Lan Y."/>
            <person name="Juniper S.K."/>
            <person name="Young C.R."/>
            <person name="Angers B."/>
            <person name="Qian P.Y."/>
        </authorList>
    </citation>
    <scope>NUCLEOTIDE SEQUENCE</scope>
    <source>
        <strain evidence="6">P08H-3</strain>
    </source>
</reference>
<keyword evidence="3" id="KW-0732">Signal</keyword>
<dbReference type="Proteomes" id="UP001208570">
    <property type="component" value="Unassembled WGS sequence"/>
</dbReference>
<accession>A0AAD9N7J8</accession>
<dbReference type="Gene3D" id="4.10.40.20">
    <property type="match status" value="1"/>
</dbReference>
<keyword evidence="2" id="KW-0964">Secreted</keyword>
<dbReference type="PANTHER" id="PTHR14186:SF20">
    <property type="entry name" value="CYSTEINE-RICH MOTOR NEURON 1 PROTEIN-LIKE"/>
    <property type="match status" value="1"/>
</dbReference>
<dbReference type="EMBL" id="JAODUP010000147">
    <property type="protein sequence ID" value="KAK2159760.1"/>
    <property type="molecule type" value="Genomic_DNA"/>
</dbReference>
<keyword evidence="7" id="KW-1185">Reference proteome</keyword>
<organism evidence="6 7">
    <name type="scientific">Paralvinella palmiformis</name>
    <dbReference type="NCBI Taxonomy" id="53620"/>
    <lineage>
        <taxon>Eukaryota</taxon>
        <taxon>Metazoa</taxon>
        <taxon>Spiralia</taxon>
        <taxon>Lophotrochozoa</taxon>
        <taxon>Annelida</taxon>
        <taxon>Polychaeta</taxon>
        <taxon>Sedentaria</taxon>
        <taxon>Canalipalpata</taxon>
        <taxon>Terebellida</taxon>
        <taxon>Terebelliformia</taxon>
        <taxon>Alvinellidae</taxon>
        <taxon>Paralvinella</taxon>
    </lineage>
</organism>
<dbReference type="AlphaFoldDB" id="A0AAD9N7J8"/>
<dbReference type="SMART" id="SM00121">
    <property type="entry name" value="IB"/>
    <property type="match status" value="1"/>
</dbReference>
<feature type="domain" description="IGFBP N-terminal" evidence="5">
    <location>
        <begin position="61"/>
        <end position="154"/>
    </location>
</feature>
<dbReference type="InterPro" id="IPR000867">
    <property type="entry name" value="IGFBP-like"/>
</dbReference>
<protein>
    <recommendedName>
        <fullName evidence="5">IGFBP N-terminal domain-containing protein</fullName>
    </recommendedName>
</protein>
<dbReference type="InterPro" id="IPR011390">
    <property type="entry name" value="IGFBP_rP_mac25"/>
</dbReference>
<evidence type="ECO:0000256" key="1">
    <source>
        <dbReference type="ARBA" id="ARBA00004613"/>
    </source>
</evidence>
<gene>
    <name evidence="6" type="ORF">LSH36_147g09041</name>
</gene>